<dbReference type="Gene3D" id="3.60.21.10">
    <property type="match status" value="1"/>
</dbReference>
<reference evidence="2 3" key="1">
    <citation type="submission" date="2024-10" db="EMBL/GenBank/DDBJ databases">
        <authorList>
            <person name="Yibar A."/>
            <person name="Saticioglu I.B."/>
            <person name="Duman M."/>
            <person name="Ajmi N."/>
            <person name="Gurler F."/>
            <person name="Ay H."/>
            <person name="Onuk E."/>
            <person name="Guler S."/>
            <person name="Romalde J.L."/>
        </authorList>
    </citation>
    <scope>NUCLEOTIDE SEQUENCE [LARGE SCALE GENOMIC DNA]</scope>
    <source>
        <strain evidence="2 3">14-MA-B</strain>
    </source>
</reference>
<accession>A0ABW7IRR2</accession>
<dbReference type="PANTHER" id="PTHR37844:SF2">
    <property type="entry name" value="SER_THR PROTEIN PHOSPHATASE SUPERFAMILY (AFU_ORTHOLOGUE AFUA_1G14840)"/>
    <property type="match status" value="1"/>
</dbReference>
<dbReference type="InterPro" id="IPR029052">
    <property type="entry name" value="Metallo-depent_PP-like"/>
</dbReference>
<gene>
    <name evidence="2" type="ORF">ACGRQ9_02140</name>
</gene>
<keyword evidence="3" id="KW-1185">Reference proteome</keyword>
<organism evidence="2 3">
    <name type="scientific">Vibrio rumoiensis</name>
    <dbReference type="NCBI Taxonomy" id="76258"/>
    <lineage>
        <taxon>Bacteria</taxon>
        <taxon>Pseudomonadati</taxon>
        <taxon>Pseudomonadota</taxon>
        <taxon>Gammaproteobacteria</taxon>
        <taxon>Vibrionales</taxon>
        <taxon>Vibrionaceae</taxon>
        <taxon>Vibrio</taxon>
    </lineage>
</organism>
<evidence type="ECO:0000313" key="2">
    <source>
        <dbReference type="EMBL" id="MFH0264335.1"/>
    </source>
</evidence>
<evidence type="ECO:0000313" key="3">
    <source>
        <dbReference type="Proteomes" id="UP001607151"/>
    </source>
</evidence>
<proteinExistence type="predicted"/>
<dbReference type="RefSeq" id="WP_089139867.1">
    <property type="nucleotide sequence ID" value="NZ_AP018685.1"/>
</dbReference>
<evidence type="ECO:0000259" key="1">
    <source>
        <dbReference type="Pfam" id="PF00149"/>
    </source>
</evidence>
<dbReference type="Proteomes" id="UP001607151">
    <property type="component" value="Unassembled WGS sequence"/>
</dbReference>
<name>A0ABW7IRR2_9VIBR</name>
<dbReference type="Pfam" id="PF00149">
    <property type="entry name" value="Metallophos"/>
    <property type="match status" value="1"/>
</dbReference>
<dbReference type="EMBL" id="JBIHSN010000002">
    <property type="protein sequence ID" value="MFH0264335.1"/>
    <property type="molecule type" value="Genomic_DNA"/>
</dbReference>
<sequence>MNPSFQIISDLHEEFSGITVKDLVNPQADIVILAGDITHGVGLAEIALTAAKSEPQIEFVVIAGNHEFYHKDFDYLDFLACIPLWNQLSKNLHFLENTSIVLDKYDLEIFGGIGWTNLRGLNDVNTLSLQMRLNDFKYISVNRQRLTAAKMKALNAEFRSACIKSMSSSCSKNKIVVSHFPQSMALKHSEFPLELLTYYFCSDDNELIRELSNLGVKIMLSGHTHDNFDSMVEGVRQISNQIGYPNENSFNDNLQRSKKLFSLLID</sequence>
<comment type="caution">
    <text evidence="2">The sequence shown here is derived from an EMBL/GenBank/DDBJ whole genome shotgun (WGS) entry which is preliminary data.</text>
</comment>
<dbReference type="InterPro" id="IPR004843">
    <property type="entry name" value="Calcineurin-like_PHP"/>
</dbReference>
<feature type="domain" description="Calcineurin-like phosphoesterase" evidence="1">
    <location>
        <begin position="7"/>
        <end position="226"/>
    </location>
</feature>
<dbReference type="PANTHER" id="PTHR37844">
    <property type="entry name" value="SER/THR PROTEIN PHOSPHATASE SUPERFAMILY (AFU_ORTHOLOGUE AFUA_1G14840)"/>
    <property type="match status" value="1"/>
</dbReference>
<dbReference type="SUPFAM" id="SSF56300">
    <property type="entry name" value="Metallo-dependent phosphatases"/>
    <property type="match status" value="1"/>
</dbReference>
<protein>
    <submittedName>
        <fullName evidence="2">Metallophosphoesterase</fullName>
    </submittedName>
</protein>